<dbReference type="Gene3D" id="3.30.420.10">
    <property type="entry name" value="Ribonuclease H-like superfamily/Ribonuclease H"/>
    <property type="match status" value="1"/>
</dbReference>
<accession>A0A0R0LX36</accession>
<dbReference type="OrthoDB" id="2193888at2759"/>
<evidence type="ECO:0000259" key="1">
    <source>
        <dbReference type="Pfam" id="PF13358"/>
    </source>
</evidence>
<dbReference type="Pfam" id="PF13358">
    <property type="entry name" value="DDE_3"/>
    <property type="match status" value="1"/>
</dbReference>
<dbReference type="VEuPathDB" id="MicrosporidiaDB:M153_23231000274"/>
<dbReference type="AlphaFoldDB" id="A0A0R0LX36"/>
<gene>
    <name evidence="2" type="ORF">M153_23231000274</name>
</gene>
<sequence>LGLADDFILQHDNAACHTSKLTKNWLNDQGIQVLPWAPQSPDMNPIENLFSYVRNKLGKEKYTTIEEMKEKISEIWYNIPVVICRNLIDSL</sequence>
<feature type="non-terminal residue" evidence="2">
    <location>
        <position position="91"/>
    </location>
</feature>
<evidence type="ECO:0000313" key="2">
    <source>
        <dbReference type="EMBL" id="KRH91823.1"/>
    </source>
</evidence>
<name>A0A0R0LX36_9MICR</name>
<keyword evidence="3" id="KW-1185">Reference proteome</keyword>
<dbReference type="Proteomes" id="UP000051530">
    <property type="component" value="Unassembled WGS sequence"/>
</dbReference>
<dbReference type="InterPro" id="IPR036397">
    <property type="entry name" value="RNaseH_sf"/>
</dbReference>
<feature type="domain" description="Tc1-like transposase DDE" evidence="1">
    <location>
        <begin position="9"/>
        <end position="69"/>
    </location>
</feature>
<protein>
    <submittedName>
        <fullName evidence="2">Putative Mariner transposable element</fullName>
    </submittedName>
</protein>
<dbReference type="SUPFAM" id="SSF53098">
    <property type="entry name" value="Ribonuclease H-like"/>
    <property type="match status" value="1"/>
</dbReference>
<feature type="non-terminal residue" evidence="2">
    <location>
        <position position="1"/>
    </location>
</feature>
<proteinExistence type="predicted"/>
<organism evidence="2 3">
    <name type="scientific">Pseudoloma neurophilia</name>
    <dbReference type="NCBI Taxonomy" id="146866"/>
    <lineage>
        <taxon>Eukaryota</taxon>
        <taxon>Fungi</taxon>
        <taxon>Fungi incertae sedis</taxon>
        <taxon>Microsporidia</taxon>
        <taxon>Pseudoloma</taxon>
    </lineage>
</organism>
<reference evidence="2 3" key="1">
    <citation type="submission" date="2015-07" db="EMBL/GenBank/DDBJ databases">
        <title>The genome of Pseudoloma neurophilia, a relevant intracellular parasite of the zebrafish.</title>
        <authorList>
            <person name="Ndikumana S."/>
            <person name="Pelin A."/>
            <person name="Sanders J."/>
            <person name="Corradi N."/>
        </authorList>
    </citation>
    <scope>NUCLEOTIDE SEQUENCE [LARGE SCALE GENOMIC DNA]</scope>
    <source>
        <strain evidence="2 3">MK1</strain>
    </source>
</reference>
<comment type="caution">
    <text evidence="2">The sequence shown here is derived from an EMBL/GenBank/DDBJ whole genome shotgun (WGS) entry which is preliminary data.</text>
</comment>
<dbReference type="InterPro" id="IPR038717">
    <property type="entry name" value="Tc1-like_DDE_dom"/>
</dbReference>
<dbReference type="EMBL" id="LGUB01001490">
    <property type="protein sequence ID" value="KRH91823.1"/>
    <property type="molecule type" value="Genomic_DNA"/>
</dbReference>
<dbReference type="GO" id="GO:0003676">
    <property type="term" value="F:nucleic acid binding"/>
    <property type="evidence" value="ECO:0007669"/>
    <property type="project" value="InterPro"/>
</dbReference>
<evidence type="ECO:0000313" key="3">
    <source>
        <dbReference type="Proteomes" id="UP000051530"/>
    </source>
</evidence>
<dbReference type="InterPro" id="IPR012337">
    <property type="entry name" value="RNaseH-like_sf"/>
</dbReference>